<keyword evidence="3" id="KW-1185">Reference proteome</keyword>
<accession>A0A0B3XJW9</accession>
<keyword evidence="1" id="KW-0472">Membrane</keyword>
<dbReference type="Proteomes" id="UP000031197">
    <property type="component" value="Unassembled WGS sequence"/>
</dbReference>
<evidence type="ECO:0000313" key="2">
    <source>
        <dbReference type="EMBL" id="KHT44227.1"/>
    </source>
</evidence>
<keyword evidence="1" id="KW-0812">Transmembrane</keyword>
<comment type="caution">
    <text evidence="2">The sequence shown here is derived from an EMBL/GenBank/DDBJ whole genome shotgun (WGS) entry which is preliminary data.</text>
</comment>
<reference evidence="2 3" key="1">
    <citation type="submission" date="2014-12" db="EMBL/GenBank/DDBJ databases">
        <title>Genome sequencing of Alteromonas marina AD001.</title>
        <authorList>
            <person name="Adrian T.G.S."/>
            <person name="Chan K.G."/>
        </authorList>
    </citation>
    <scope>NUCLEOTIDE SEQUENCE [LARGE SCALE GENOMIC DNA]</scope>
    <source>
        <strain evidence="2 3">AD001</strain>
    </source>
</reference>
<proteinExistence type="predicted"/>
<sequence length="80" mass="9386">MSTYMIDTMLEFYFCKFIVNNIFTLILHMVRPDRLKATEPNASVTVSKKHSEKMFLCVRNLFTLAFSALTTLKNLIYKNQ</sequence>
<dbReference type="EMBL" id="JWLW01000067">
    <property type="protein sequence ID" value="KHT44227.1"/>
    <property type="molecule type" value="Genomic_DNA"/>
</dbReference>
<organism evidence="2 3">
    <name type="scientific">Alteromonas marina</name>
    <dbReference type="NCBI Taxonomy" id="203795"/>
    <lineage>
        <taxon>Bacteria</taxon>
        <taxon>Pseudomonadati</taxon>
        <taxon>Pseudomonadota</taxon>
        <taxon>Gammaproteobacteria</taxon>
        <taxon>Alteromonadales</taxon>
        <taxon>Alteromonadaceae</taxon>
        <taxon>Alteromonas/Salinimonas group</taxon>
        <taxon>Alteromonas</taxon>
    </lineage>
</organism>
<name>A0A0B3XJW9_9ALTE</name>
<feature type="transmembrane region" description="Helical" evidence="1">
    <location>
        <begin position="53"/>
        <end position="72"/>
    </location>
</feature>
<feature type="transmembrane region" description="Helical" evidence="1">
    <location>
        <begin position="12"/>
        <end position="30"/>
    </location>
</feature>
<gene>
    <name evidence="2" type="ORF">RJ41_18590</name>
</gene>
<evidence type="ECO:0000313" key="3">
    <source>
        <dbReference type="Proteomes" id="UP000031197"/>
    </source>
</evidence>
<dbReference type="AlphaFoldDB" id="A0A0B3XJW9"/>
<keyword evidence="1" id="KW-1133">Transmembrane helix</keyword>
<protein>
    <submittedName>
        <fullName evidence="2">Uncharacterized protein</fullName>
    </submittedName>
</protein>
<evidence type="ECO:0000256" key="1">
    <source>
        <dbReference type="SAM" id="Phobius"/>
    </source>
</evidence>